<protein>
    <submittedName>
        <fullName evidence="2">Uncharacterized protein</fullName>
    </submittedName>
</protein>
<feature type="compositionally biased region" description="Basic and acidic residues" evidence="1">
    <location>
        <begin position="1"/>
        <end position="14"/>
    </location>
</feature>
<evidence type="ECO:0000313" key="2">
    <source>
        <dbReference type="EMBL" id="MBB4277672.1"/>
    </source>
</evidence>
<evidence type="ECO:0000256" key="1">
    <source>
        <dbReference type="SAM" id="MobiDB-lite"/>
    </source>
</evidence>
<gene>
    <name evidence="2" type="ORF">GGE12_005481</name>
</gene>
<reference evidence="2 3" key="1">
    <citation type="submission" date="2020-08" db="EMBL/GenBank/DDBJ databases">
        <title>Genomic Encyclopedia of Type Strains, Phase IV (KMG-V): Genome sequencing to study the core and pangenomes of soil and plant-associated prokaryotes.</title>
        <authorList>
            <person name="Whitman W."/>
        </authorList>
    </citation>
    <scope>NUCLEOTIDE SEQUENCE [LARGE SCALE GENOMIC DNA]</scope>
    <source>
        <strain evidence="2 3">SEMIA 402</strain>
    </source>
</reference>
<feature type="region of interest" description="Disordered" evidence="1">
    <location>
        <begin position="1"/>
        <end position="57"/>
    </location>
</feature>
<accession>A0A7W6WGN2</accession>
<sequence length="57" mass="6618">MTPEYAHRATDRSRSLAGWAARRGGADDGYGGNRTFRDQRPRREKTYRKCANKTWKS</sequence>
<dbReference type="Proteomes" id="UP000533641">
    <property type="component" value="Unassembled WGS sequence"/>
</dbReference>
<name>A0A7W6WGN2_9HYPH</name>
<feature type="compositionally biased region" description="Basic residues" evidence="1">
    <location>
        <begin position="42"/>
        <end position="57"/>
    </location>
</feature>
<comment type="caution">
    <text evidence="2">The sequence shown here is derived from an EMBL/GenBank/DDBJ whole genome shotgun (WGS) entry which is preliminary data.</text>
</comment>
<evidence type="ECO:0000313" key="3">
    <source>
        <dbReference type="Proteomes" id="UP000533641"/>
    </source>
</evidence>
<dbReference type="AlphaFoldDB" id="A0A7W6WGN2"/>
<dbReference type="EMBL" id="JACIGM010000014">
    <property type="protein sequence ID" value="MBB4277672.1"/>
    <property type="molecule type" value="Genomic_DNA"/>
</dbReference>
<organism evidence="2 3">
    <name type="scientific">Rhizobium mongolense</name>
    <dbReference type="NCBI Taxonomy" id="57676"/>
    <lineage>
        <taxon>Bacteria</taxon>
        <taxon>Pseudomonadati</taxon>
        <taxon>Pseudomonadota</taxon>
        <taxon>Alphaproteobacteria</taxon>
        <taxon>Hyphomicrobiales</taxon>
        <taxon>Rhizobiaceae</taxon>
        <taxon>Rhizobium/Agrobacterium group</taxon>
        <taxon>Rhizobium</taxon>
    </lineage>
</organism>
<proteinExistence type="predicted"/>